<sequence>MTNKNKEIDWKIYVYANGYCEHCGEINVFLPYTCNAHTKGMEKYGHMEFQSVLNMPPDEISYLLNSLCRMVQEGRVFRSGDLVSGIYEDCPVRLDEHEFEGKRMLRAVIPDRNQRFPEDEQCDEIFKLQRLETEMLYLNGGTMS</sequence>
<gene>
    <name evidence="1" type="ORF">BRYFOR_08943</name>
</gene>
<dbReference type="RefSeq" id="WP_006863706.1">
    <property type="nucleotide sequence ID" value="NZ_ACCL02000022.1"/>
</dbReference>
<protein>
    <recommendedName>
        <fullName evidence="3">DUF4262 domain-containing protein</fullName>
    </recommendedName>
</protein>
<accession>C6LJV6</accession>
<dbReference type="EMBL" id="ACCL02000022">
    <property type="protein sequence ID" value="EET59034.1"/>
    <property type="molecule type" value="Genomic_DNA"/>
</dbReference>
<evidence type="ECO:0008006" key="3">
    <source>
        <dbReference type="Google" id="ProtNLM"/>
    </source>
</evidence>
<dbReference type="Proteomes" id="UP000005561">
    <property type="component" value="Unassembled WGS sequence"/>
</dbReference>
<organism evidence="1 2">
    <name type="scientific">Marvinbryantia formatexigens DSM 14469</name>
    <dbReference type="NCBI Taxonomy" id="478749"/>
    <lineage>
        <taxon>Bacteria</taxon>
        <taxon>Bacillati</taxon>
        <taxon>Bacillota</taxon>
        <taxon>Clostridia</taxon>
        <taxon>Lachnospirales</taxon>
        <taxon>Lachnospiraceae</taxon>
        <taxon>Marvinbryantia</taxon>
    </lineage>
</organism>
<dbReference type="OrthoDB" id="2861767at2"/>
<reference evidence="1" key="1">
    <citation type="submission" date="2009-07" db="EMBL/GenBank/DDBJ databases">
        <authorList>
            <person name="Weinstock G."/>
            <person name="Sodergren E."/>
            <person name="Clifton S."/>
            <person name="Fulton L."/>
            <person name="Fulton B."/>
            <person name="Courtney L."/>
            <person name="Fronick C."/>
            <person name="Harrison M."/>
            <person name="Strong C."/>
            <person name="Farmer C."/>
            <person name="Delahaunty K."/>
            <person name="Markovic C."/>
            <person name="Hall O."/>
            <person name="Minx P."/>
            <person name="Tomlinson C."/>
            <person name="Mitreva M."/>
            <person name="Nelson J."/>
            <person name="Hou S."/>
            <person name="Wollam A."/>
            <person name="Pepin K.H."/>
            <person name="Johnson M."/>
            <person name="Bhonagiri V."/>
            <person name="Nash W.E."/>
            <person name="Warren W."/>
            <person name="Chinwalla A."/>
            <person name="Mardis E.R."/>
            <person name="Wilson R.K."/>
        </authorList>
    </citation>
    <scope>NUCLEOTIDE SEQUENCE [LARGE SCALE GENOMIC DNA]</scope>
    <source>
        <strain evidence="1">DSM 14469</strain>
    </source>
</reference>
<evidence type="ECO:0000313" key="2">
    <source>
        <dbReference type="Proteomes" id="UP000005561"/>
    </source>
</evidence>
<keyword evidence="2" id="KW-1185">Reference proteome</keyword>
<comment type="caution">
    <text evidence="1">The sequence shown here is derived from an EMBL/GenBank/DDBJ whole genome shotgun (WGS) entry which is preliminary data.</text>
</comment>
<dbReference type="STRING" id="168384.SAMN05660368_03387"/>
<proteinExistence type="predicted"/>
<evidence type="ECO:0000313" key="1">
    <source>
        <dbReference type="EMBL" id="EET59034.1"/>
    </source>
</evidence>
<dbReference type="eggNOG" id="ENOG5032FGF">
    <property type="taxonomic scope" value="Bacteria"/>
</dbReference>
<dbReference type="AlphaFoldDB" id="C6LJV6"/>
<name>C6LJV6_9FIRM</name>